<gene>
    <name evidence="2" type="ORF">COU85_01940</name>
</gene>
<dbReference type="InterPro" id="IPR038726">
    <property type="entry name" value="PDDEXK_AddAB-type"/>
</dbReference>
<dbReference type="Pfam" id="PF24091">
    <property type="entry name" value="DUF7376"/>
    <property type="match status" value="1"/>
</dbReference>
<dbReference type="InterPro" id="IPR011335">
    <property type="entry name" value="Restrct_endonuc-II-like"/>
</dbReference>
<dbReference type="InterPro" id="IPR011604">
    <property type="entry name" value="PDDEXK-like_dom_sf"/>
</dbReference>
<organism evidence="2 3">
    <name type="scientific">Candidatus Portnoybacteria bacterium CG10_big_fil_rev_8_21_14_0_10_44_7</name>
    <dbReference type="NCBI Taxonomy" id="1974816"/>
    <lineage>
        <taxon>Bacteria</taxon>
        <taxon>Candidatus Portnoyibacteriota</taxon>
    </lineage>
</organism>
<dbReference type="AlphaFoldDB" id="A0A2M8KIK7"/>
<evidence type="ECO:0000313" key="2">
    <source>
        <dbReference type="EMBL" id="PJE59750.1"/>
    </source>
</evidence>
<proteinExistence type="predicted"/>
<reference evidence="3" key="1">
    <citation type="submission" date="2017-09" db="EMBL/GenBank/DDBJ databases">
        <title>Depth-based differentiation of microbial function through sediment-hosted aquifers and enrichment of novel symbionts in the deep terrestrial subsurface.</title>
        <authorList>
            <person name="Probst A.J."/>
            <person name="Ladd B."/>
            <person name="Jarett J.K."/>
            <person name="Geller-Mcgrath D.E."/>
            <person name="Sieber C.M.K."/>
            <person name="Emerson J.B."/>
            <person name="Anantharaman K."/>
            <person name="Thomas B.C."/>
            <person name="Malmstrom R."/>
            <person name="Stieglmeier M."/>
            <person name="Klingl A."/>
            <person name="Woyke T."/>
            <person name="Ryan C.M."/>
            <person name="Banfield J.F."/>
        </authorList>
    </citation>
    <scope>NUCLEOTIDE SEQUENCE [LARGE SCALE GENOMIC DNA]</scope>
</reference>
<name>A0A2M8KIK7_9BACT</name>
<protein>
    <recommendedName>
        <fullName evidence="1">PD-(D/E)XK endonuclease-like domain-containing protein</fullName>
    </recommendedName>
</protein>
<sequence>MRLSFTALQDFKTCPLKFKYGQIDRIKTPKKPEAIFGTLIHECLNLAYNSNRLTPATTKEILRYFNQKWEPEIYKDKQQEVMAFALGVAMLKDFFAKNNPAQARVMALEQSFVIPITMGPAEHQITGKIDRIDKLSNDVFEIIDYKTAKKMPAQKYIDNNLQLAVYHLGMATLWPAIEKDNRQVKASLYFLKHGEKLSVPKNKADLKITREELKKALADIEQYKSKGKWEPIPNALCAWCGFKHLCPMFRHQFTPTPLPDADKIKKAVDKYFELKKEFKQLRVKEVEFKHLFDRYMEKNELGRVFGHQGFITRSYTEFFSYDLARLKEIFGQKLINVLRVDPAKLKKEAKQLPPDQQEKLATAKKLERRTKTFKLTKK</sequence>
<dbReference type="InterPro" id="IPR055800">
    <property type="entry name" value="DUF7376"/>
</dbReference>
<evidence type="ECO:0000259" key="1">
    <source>
        <dbReference type="Pfam" id="PF12705"/>
    </source>
</evidence>
<dbReference type="Proteomes" id="UP000231086">
    <property type="component" value="Unassembled WGS sequence"/>
</dbReference>
<accession>A0A2M8KIK7</accession>
<dbReference type="Pfam" id="PF12705">
    <property type="entry name" value="PDDEXK_1"/>
    <property type="match status" value="1"/>
</dbReference>
<dbReference type="SUPFAM" id="SSF52980">
    <property type="entry name" value="Restriction endonuclease-like"/>
    <property type="match status" value="1"/>
</dbReference>
<dbReference type="Gene3D" id="3.90.320.10">
    <property type="match status" value="1"/>
</dbReference>
<dbReference type="EMBL" id="PFEA01000035">
    <property type="protein sequence ID" value="PJE59750.1"/>
    <property type="molecule type" value="Genomic_DNA"/>
</dbReference>
<evidence type="ECO:0000313" key="3">
    <source>
        <dbReference type="Proteomes" id="UP000231086"/>
    </source>
</evidence>
<feature type="domain" description="PD-(D/E)XK endonuclease-like" evidence="1">
    <location>
        <begin position="2"/>
        <end position="247"/>
    </location>
</feature>
<comment type="caution">
    <text evidence="2">The sequence shown here is derived from an EMBL/GenBank/DDBJ whole genome shotgun (WGS) entry which is preliminary data.</text>
</comment>